<proteinExistence type="predicted"/>
<evidence type="ECO:0000313" key="2">
    <source>
        <dbReference type="EMBL" id="GHI69450.1"/>
    </source>
</evidence>
<accession>A0ABQ3SNR0</accession>
<reference evidence="3" key="1">
    <citation type="submission" date="2023-07" db="EMBL/GenBank/DDBJ databases">
        <title>Whole genome shotgun sequence of Streptomyces nojiriensis NBRC 13794.</title>
        <authorList>
            <person name="Komaki H."/>
            <person name="Tamura T."/>
        </authorList>
    </citation>
    <scope>NUCLEOTIDE SEQUENCE [LARGE SCALE GENOMIC DNA]</scope>
    <source>
        <strain evidence="3">NBRC 13794</strain>
    </source>
</reference>
<protein>
    <submittedName>
        <fullName evidence="2">Uncharacterized protein</fullName>
    </submittedName>
</protein>
<keyword evidence="3" id="KW-1185">Reference proteome</keyword>
<name>A0ABQ3SNR0_9ACTN</name>
<sequence>MKWPKDQVCGRIGPVSGPAPYRSAPHGGAIASPDRATIGAGRNASAGAGVGADATLIPDALESS</sequence>
<comment type="caution">
    <text evidence="2">The sequence shown here is derived from an EMBL/GenBank/DDBJ whole genome shotgun (WGS) entry which is preliminary data.</text>
</comment>
<evidence type="ECO:0000313" key="3">
    <source>
        <dbReference type="Proteomes" id="UP000613974"/>
    </source>
</evidence>
<evidence type="ECO:0000256" key="1">
    <source>
        <dbReference type="SAM" id="MobiDB-lite"/>
    </source>
</evidence>
<organism evidence="2 3">
    <name type="scientific">Streptomyces nojiriensis</name>
    <dbReference type="NCBI Taxonomy" id="66374"/>
    <lineage>
        <taxon>Bacteria</taxon>
        <taxon>Bacillati</taxon>
        <taxon>Actinomycetota</taxon>
        <taxon>Actinomycetes</taxon>
        <taxon>Kitasatosporales</taxon>
        <taxon>Streptomycetaceae</taxon>
        <taxon>Streptomyces</taxon>
    </lineage>
</organism>
<feature type="region of interest" description="Disordered" evidence="1">
    <location>
        <begin position="1"/>
        <end position="64"/>
    </location>
</feature>
<dbReference type="EMBL" id="BNEC01000005">
    <property type="protein sequence ID" value="GHI69450.1"/>
    <property type="molecule type" value="Genomic_DNA"/>
</dbReference>
<gene>
    <name evidence="2" type="ORF">Snoj_33680</name>
</gene>
<dbReference type="Proteomes" id="UP000613974">
    <property type="component" value="Unassembled WGS sequence"/>
</dbReference>